<proteinExistence type="predicted"/>
<dbReference type="KEGG" id="pdl:Pyrde_0973"/>
<name>A0A0P0N3N6_9CREN</name>
<protein>
    <recommendedName>
        <fullName evidence="3">DUF1152 domain-containing protein</fullName>
    </recommendedName>
</protein>
<dbReference type="AlphaFoldDB" id="A0A0P0N3N6"/>
<gene>
    <name evidence="1" type="ORF">Pyrde_0973</name>
</gene>
<dbReference type="RefSeq" id="WP_055408726.1">
    <property type="nucleotide sequence ID" value="NZ_CP013011.1"/>
</dbReference>
<dbReference type="EMBL" id="CP013011">
    <property type="protein sequence ID" value="ALL01021.1"/>
    <property type="molecule type" value="Genomic_DNA"/>
</dbReference>
<dbReference type="Proteomes" id="UP000058613">
    <property type="component" value="Chromosome"/>
</dbReference>
<dbReference type="GeneID" id="26099311"/>
<evidence type="ECO:0000313" key="1">
    <source>
        <dbReference type="EMBL" id="ALL01021.1"/>
    </source>
</evidence>
<reference evidence="1 2" key="1">
    <citation type="submission" date="2015-10" db="EMBL/GenBank/DDBJ databases">
        <title>Complete genome sequence of hyperthermophilic archaeon Pyrodictium delaneyi Su06.</title>
        <authorList>
            <person name="Jung J.-H."/>
            <person name="Lin J."/>
            <person name="Holden J.F."/>
            <person name="Park C.-S."/>
        </authorList>
    </citation>
    <scope>NUCLEOTIDE SEQUENCE [LARGE SCALE GENOMIC DNA]</scope>
    <source>
        <strain evidence="1 2">Su06</strain>
    </source>
</reference>
<evidence type="ECO:0008006" key="3">
    <source>
        <dbReference type="Google" id="ProtNLM"/>
    </source>
</evidence>
<evidence type="ECO:0000313" key="2">
    <source>
        <dbReference type="Proteomes" id="UP000058613"/>
    </source>
</evidence>
<dbReference type="STRING" id="1273541.Pyrde_0973"/>
<accession>A0A0P0N3N6</accession>
<organism evidence="1 2">
    <name type="scientific">Pyrodictium delaneyi</name>
    <dbReference type="NCBI Taxonomy" id="1273541"/>
    <lineage>
        <taxon>Archaea</taxon>
        <taxon>Thermoproteota</taxon>
        <taxon>Thermoprotei</taxon>
        <taxon>Desulfurococcales</taxon>
        <taxon>Pyrodictiaceae</taxon>
        <taxon>Pyrodictium</taxon>
    </lineage>
</organism>
<sequence length="338" mass="35846">MATSLYGFQPRCVLVLSTGGGGDVATAAMLAEALRRERVGTVIAASLWERFVRDPAPGPIPLEALSGAEPIASGDAARLSPGCSALREGRLLEPAACKVASLLPIPVYAVNTWGGELSIRRAVEEIAGIHGCDALLDVDVGGDVLAEGHEEELWSPLGDSLGLAAAANSGLPAVLAVHSLGADGELPEERLLERIAQIARSGGYRWIRGLDAIDLGLLEELFQHVETEAGKIALLAARGQYGSTAIRGGTRVVRITVYQAATVFLNARETYEHTPPAKAVAGSSSLEEARRRLNSIGVYTELDLEEDIHPYIVLGRLTPKKLLELRNVGRRRIQGASD</sequence>
<dbReference type="InterPro" id="IPR010581">
    <property type="entry name" value="DUF1152"/>
</dbReference>
<dbReference type="Pfam" id="PF06626">
    <property type="entry name" value="DUF1152"/>
    <property type="match status" value="1"/>
</dbReference>